<evidence type="ECO:0000313" key="3">
    <source>
        <dbReference type="EMBL" id="RVX04187.1"/>
    </source>
</evidence>
<dbReference type="InterPro" id="IPR046960">
    <property type="entry name" value="PPR_At4g14850-like_plant"/>
</dbReference>
<dbReference type="FunFam" id="1.25.40.10:FF:003703">
    <property type="entry name" value="Uncharacterized protein"/>
    <property type="match status" value="1"/>
</dbReference>
<keyword evidence="1" id="KW-0677">Repeat</keyword>
<protein>
    <submittedName>
        <fullName evidence="3">Pentatricopeptide repeat-containing protein, mitochondrial</fullName>
    </submittedName>
</protein>
<organism evidence="3 4">
    <name type="scientific">Vitis vinifera</name>
    <name type="common">Grape</name>
    <dbReference type="NCBI Taxonomy" id="29760"/>
    <lineage>
        <taxon>Eukaryota</taxon>
        <taxon>Viridiplantae</taxon>
        <taxon>Streptophyta</taxon>
        <taxon>Embryophyta</taxon>
        <taxon>Tracheophyta</taxon>
        <taxon>Spermatophyta</taxon>
        <taxon>Magnoliopsida</taxon>
        <taxon>eudicotyledons</taxon>
        <taxon>Gunneridae</taxon>
        <taxon>Pentapetalae</taxon>
        <taxon>rosids</taxon>
        <taxon>Vitales</taxon>
        <taxon>Vitaceae</taxon>
        <taxon>Viteae</taxon>
        <taxon>Vitis</taxon>
    </lineage>
</organism>
<dbReference type="GO" id="GO:0003723">
    <property type="term" value="F:RNA binding"/>
    <property type="evidence" value="ECO:0007669"/>
    <property type="project" value="InterPro"/>
</dbReference>
<dbReference type="PANTHER" id="PTHR47926">
    <property type="entry name" value="PENTATRICOPEPTIDE REPEAT-CONTAINING PROTEIN"/>
    <property type="match status" value="1"/>
</dbReference>
<comment type="caution">
    <text evidence="3">The sequence shown here is derived from an EMBL/GenBank/DDBJ whole genome shotgun (WGS) entry which is preliminary data.</text>
</comment>
<dbReference type="InterPro" id="IPR002885">
    <property type="entry name" value="PPR_rpt"/>
</dbReference>
<dbReference type="PANTHER" id="PTHR47926:SF477">
    <property type="entry name" value="PENTATRICOPEPTIDE REPEAT-CONTAINING PROTEIN"/>
    <property type="match status" value="1"/>
</dbReference>
<proteinExistence type="predicted"/>
<name>A0A438J5E6_VITVI</name>
<dbReference type="EMBL" id="QGNW01000062">
    <property type="protein sequence ID" value="RVX04187.1"/>
    <property type="molecule type" value="Genomic_DNA"/>
</dbReference>
<dbReference type="InterPro" id="IPR011990">
    <property type="entry name" value="TPR-like_helical_dom_sf"/>
</dbReference>
<gene>
    <name evidence="3" type="primary">PCMP-E47_2</name>
    <name evidence="3" type="ORF">CK203_015523</name>
</gene>
<feature type="repeat" description="PPR" evidence="2">
    <location>
        <begin position="352"/>
        <end position="386"/>
    </location>
</feature>
<reference evidence="3 4" key="1">
    <citation type="journal article" date="2018" name="PLoS Genet.">
        <title>Population sequencing reveals clonal diversity and ancestral inbreeding in the grapevine cultivar Chardonnay.</title>
        <authorList>
            <person name="Roach M.J."/>
            <person name="Johnson D.L."/>
            <person name="Bohlmann J."/>
            <person name="van Vuuren H.J."/>
            <person name="Jones S.J."/>
            <person name="Pretorius I.S."/>
            <person name="Schmidt S.A."/>
            <person name="Borneman A.R."/>
        </authorList>
    </citation>
    <scope>NUCLEOTIDE SEQUENCE [LARGE SCALE GENOMIC DNA]</scope>
    <source>
        <strain evidence="4">cv. Chardonnay</strain>
        <tissue evidence="3">Leaf</tissue>
    </source>
</reference>
<evidence type="ECO:0000313" key="4">
    <source>
        <dbReference type="Proteomes" id="UP000288805"/>
    </source>
</evidence>
<dbReference type="Pfam" id="PF01535">
    <property type="entry name" value="PPR"/>
    <property type="match status" value="3"/>
</dbReference>
<dbReference type="AlphaFoldDB" id="A0A438J5E6"/>
<dbReference type="InterPro" id="IPR046848">
    <property type="entry name" value="E_motif"/>
</dbReference>
<dbReference type="Proteomes" id="UP000288805">
    <property type="component" value="Unassembled WGS sequence"/>
</dbReference>
<dbReference type="NCBIfam" id="TIGR00756">
    <property type="entry name" value="PPR"/>
    <property type="match status" value="2"/>
</dbReference>
<sequence>MKGLATHSDALQSIKTLVLKRLYPQALRASASLLHPPLTDQSYALFLKSGFALDAFLSSFIVNRFAISGDFARARRFLLDTPYPDTVSWNSLISGYARFRQPGPVFDLFNGLRRSGLSPDEFSLSSLVKGCGVLEQNEVAHGVCLKMGLLNGFVVSGLLDGYAKLGDVDSAEKCFKEFYIADSVVWTAMVCGLFGTENSRRGVREGEQVFGLSVKMGLLCGCSIHLNNALMNMYSRCGSKSDAIKMFDEMTEPDVVSWTERIGAAYDAIEAFELFRLVLSGNMEVNEYMLINVLSAMREPKLLKSGRQIQGLCQKAGYLLVASVNNALIFMYGKCGEMVAARHIFDEMLCGDSVSWNSLIAGYAENGLMKQALKVFSQMRDYLLQPNKYTLASILEVAANSNFPEQAMQIHSYIVKLGFIVDDSMLSCLITAYATLVHAGCHADALKLFQTGWRLHQEVDCITLRLVNEARTYLSSMLELMECPMFRTLCLHDRLIGRVGLLEDARGPLIKCLLCLMLKYGRFFSQAANIHGNVDLGEVAAKKLIELQPENDSAYVLLSNLYASAGRWNAVGKLRRATMNGGCPLHVSGIPSKAGTQAIRAFTCHFSTVVAYVFVSLKYDIWQERWRGEDAMESTETKDLKAFSAILNFICPLFGRAFCPEIAASSHLRNVTDLVIHDGKIDSLVKCNWVGHQGAGDINICLYSHPCFHGDFLSTAKCLSDCLQDGTLLYNMIEGSPSNAVILIDAKVWYTGPASLITKDWSRVPSFSLF</sequence>
<accession>A0A438J5E6</accession>
<dbReference type="Pfam" id="PF13041">
    <property type="entry name" value="PPR_2"/>
    <property type="match status" value="2"/>
</dbReference>
<dbReference type="Pfam" id="PF20431">
    <property type="entry name" value="E_motif"/>
    <property type="match status" value="1"/>
</dbReference>
<dbReference type="GO" id="GO:0009451">
    <property type="term" value="P:RNA modification"/>
    <property type="evidence" value="ECO:0007669"/>
    <property type="project" value="InterPro"/>
</dbReference>
<evidence type="ECO:0000256" key="1">
    <source>
        <dbReference type="ARBA" id="ARBA00022737"/>
    </source>
</evidence>
<feature type="repeat" description="PPR" evidence="2">
    <location>
        <begin position="85"/>
        <end position="119"/>
    </location>
</feature>
<dbReference type="PROSITE" id="PS51375">
    <property type="entry name" value="PPR"/>
    <property type="match status" value="3"/>
</dbReference>
<dbReference type="Gene3D" id="1.25.40.10">
    <property type="entry name" value="Tetratricopeptide repeat domain"/>
    <property type="match status" value="3"/>
</dbReference>
<feature type="repeat" description="PPR" evidence="2">
    <location>
        <begin position="223"/>
        <end position="257"/>
    </location>
</feature>
<evidence type="ECO:0000256" key="2">
    <source>
        <dbReference type="PROSITE-ProRule" id="PRU00708"/>
    </source>
</evidence>